<dbReference type="InterPro" id="IPR004046">
    <property type="entry name" value="GST_C"/>
</dbReference>
<evidence type="ECO:0000256" key="1">
    <source>
        <dbReference type="SAM" id="MobiDB-lite"/>
    </source>
</evidence>
<protein>
    <submittedName>
        <fullName evidence="4">Glutathione Stransferase, C-terminal domain containing protein</fullName>
    </submittedName>
</protein>
<reference evidence="4 5" key="1">
    <citation type="journal article" date="2013" name="Genome Biol.">
        <title>Genome of Acanthamoeba castellanii highlights extensive lateral gene transfer and early evolution of tyrosine kinase signaling.</title>
        <authorList>
            <person name="Clarke M."/>
            <person name="Lohan A.J."/>
            <person name="Liu B."/>
            <person name="Lagkouvardos I."/>
            <person name="Roy S."/>
            <person name="Zafar N."/>
            <person name="Bertelli C."/>
            <person name="Schilde C."/>
            <person name="Kianianmomeni A."/>
            <person name="Burglin T.R."/>
            <person name="Frech C."/>
            <person name="Turcotte B."/>
            <person name="Kopec K.O."/>
            <person name="Synnott J.M."/>
            <person name="Choo C."/>
            <person name="Paponov I."/>
            <person name="Finkler A."/>
            <person name="Soon Heng Tan C."/>
            <person name="Hutchins A.P."/>
            <person name="Weinmeier T."/>
            <person name="Rattei T."/>
            <person name="Chu J.S."/>
            <person name="Gimenez G."/>
            <person name="Irimia M."/>
            <person name="Rigden D.J."/>
            <person name="Fitzpatrick D.A."/>
            <person name="Lorenzo-Morales J."/>
            <person name="Bateman A."/>
            <person name="Chiu C.H."/>
            <person name="Tang P."/>
            <person name="Hegemann P."/>
            <person name="Fromm H."/>
            <person name="Raoult D."/>
            <person name="Greub G."/>
            <person name="Miranda-Saavedra D."/>
            <person name="Chen N."/>
            <person name="Nash P."/>
            <person name="Ginger M.L."/>
            <person name="Horn M."/>
            <person name="Schaap P."/>
            <person name="Caler L."/>
            <person name="Loftus B."/>
        </authorList>
    </citation>
    <scope>NUCLEOTIDE SEQUENCE [LARGE SCALE GENOMIC DNA]</scope>
    <source>
        <strain evidence="4 5">Neff</strain>
    </source>
</reference>
<dbReference type="Gene3D" id="1.20.1050.10">
    <property type="match status" value="1"/>
</dbReference>
<dbReference type="STRING" id="1257118.L8GDT6"/>
<dbReference type="InterPro" id="IPR036249">
    <property type="entry name" value="Thioredoxin-like_sf"/>
</dbReference>
<evidence type="ECO:0000259" key="3">
    <source>
        <dbReference type="PROSITE" id="PS50405"/>
    </source>
</evidence>
<dbReference type="Proteomes" id="UP000011083">
    <property type="component" value="Unassembled WGS sequence"/>
</dbReference>
<dbReference type="VEuPathDB" id="AmoebaDB:ACA1_144840"/>
<dbReference type="EMBL" id="KB008171">
    <property type="protein sequence ID" value="ELR10883.1"/>
    <property type="molecule type" value="Genomic_DNA"/>
</dbReference>
<feature type="region of interest" description="Disordered" evidence="1">
    <location>
        <begin position="1"/>
        <end position="20"/>
    </location>
</feature>
<dbReference type="AlphaFoldDB" id="L8GDT6"/>
<sequence length="226" mass="24173">MDNADSSSSPSSSSSTFNPNRVATKPTLTYFPTGGRAKVARLLLEDAGVDYDYVPLYEEPGLTLVQSGAIARHLGKKLGYAGASDHEAALIDAAYEGVSDIVNRFVAVLGLPAEQAKTETERLMKEYLPLQLGYLDKLLEKNGNNGFLVGGQLSYADAALFTMLQSAFRRPGADSLAAQFPALKAYHDGIQSRDRIKRFLATDPYGTSAPAPSSASTSSSDVKEKN</sequence>
<dbReference type="PROSITE" id="PS50405">
    <property type="entry name" value="GST_CTER"/>
    <property type="match status" value="1"/>
</dbReference>
<dbReference type="Pfam" id="PF14497">
    <property type="entry name" value="GST_C_3"/>
    <property type="match status" value="1"/>
</dbReference>
<keyword evidence="5" id="KW-1185">Reference proteome</keyword>
<dbReference type="GeneID" id="14911298"/>
<dbReference type="PROSITE" id="PS50404">
    <property type="entry name" value="GST_NTER"/>
    <property type="match status" value="1"/>
</dbReference>
<accession>L8GDT6</accession>
<gene>
    <name evidence="4" type="ORF">ACA1_144840</name>
</gene>
<evidence type="ECO:0000313" key="4">
    <source>
        <dbReference type="EMBL" id="ELR10883.1"/>
    </source>
</evidence>
<dbReference type="InterPro" id="IPR010987">
    <property type="entry name" value="Glutathione-S-Trfase_C-like"/>
</dbReference>
<dbReference type="RefSeq" id="XP_004332896.1">
    <property type="nucleotide sequence ID" value="XM_004332848.1"/>
</dbReference>
<name>L8GDT6_ACACF</name>
<dbReference type="InterPro" id="IPR050213">
    <property type="entry name" value="GST_superfamily"/>
</dbReference>
<dbReference type="Gene3D" id="3.40.30.10">
    <property type="entry name" value="Glutaredoxin"/>
    <property type="match status" value="2"/>
</dbReference>
<feature type="domain" description="GST C-terminal" evidence="3">
    <location>
        <begin position="84"/>
        <end position="213"/>
    </location>
</feature>
<proteinExistence type="predicted"/>
<dbReference type="GO" id="GO:0006749">
    <property type="term" value="P:glutathione metabolic process"/>
    <property type="evidence" value="ECO:0007669"/>
    <property type="project" value="TreeGrafter"/>
</dbReference>
<dbReference type="SFLD" id="SFLDS00019">
    <property type="entry name" value="Glutathione_Transferase_(cytos"/>
    <property type="match status" value="1"/>
</dbReference>
<evidence type="ECO:0000313" key="5">
    <source>
        <dbReference type="Proteomes" id="UP000011083"/>
    </source>
</evidence>
<feature type="domain" description="GST N-terminal" evidence="2">
    <location>
        <begin position="24"/>
        <end position="82"/>
    </location>
</feature>
<dbReference type="InterPro" id="IPR036282">
    <property type="entry name" value="Glutathione-S-Trfase_C_sf"/>
</dbReference>
<dbReference type="OrthoDB" id="414243at2759"/>
<dbReference type="InterPro" id="IPR004045">
    <property type="entry name" value="Glutathione_S-Trfase_N"/>
</dbReference>
<keyword evidence="4" id="KW-0808">Transferase</keyword>
<dbReference type="SUPFAM" id="SSF47616">
    <property type="entry name" value="GST C-terminal domain-like"/>
    <property type="match status" value="1"/>
</dbReference>
<dbReference type="PANTHER" id="PTHR11571">
    <property type="entry name" value="GLUTATHIONE S-TRANSFERASE"/>
    <property type="match status" value="1"/>
</dbReference>
<evidence type="ECO:0000259" key="2">
    <source>
        <dbReference type="PROSITE" id="PS50404"/>
    </source>
</evidence>
<feature type="region of interest" description="Disordered" evidence="1">
    <location>
        <begin position="201"/>
        <end position="226"/>
    </location>
</feature>
<dbReference type="KEGG" id="acan:ACA1_144840"/>
<feature type="compositionally biased region" description="Low complexity" evidence="1">
    <location>
        <begin position="1"/>
        <end position="15"/>
    </location>
</feature>
<dbReference type="InterPro" id="IPR040079">
    <property type="entry name" value="Glutathione_S-Trfase"/>
</dbReference>
<organism evidence="4 5">
    <name type="scientific">Acanthamoeba castellanii (strain ATCC 30010 / Neff)</name>
    <dbReference type="NCBI Taxonomy" id="1257118"/>
    <lineage>
        <taxon>Eukaryota</taxon>
        <taxon>Amoebozoa</taxon>
        <taxon>Discosea</taxon>
        <taxon>Longamoebia</taxon>
        <taxon>Centramoebida</taxon>
        <taxon>Acanthamoebidae</taxon>
        <taxon>Acanthamoeba</taxon>
    </lineage>
</organism>
<feature type="compositionally biased region" description="Low complexity" evidence="1">
    <location>
        <begin position="207"/>
        <end position="220"/>
    </location>
</feature>
<dbReference type="SUPFAM" id="SSF52833">
    <property type="entry name" value="Thioredoxin-like"/>
    <property type="match status" value="1"/>
</dbReference>
<dbReference type="GO" id="GO:0004364">
    <property type="term" value="F:glutathione transferase activity"/>
    <property type="evidence" value="ECO:0007669"/>
    <property type="project" value="TreeGrafter"/>
</dbReference>